<dbReference type="AlphaFoldDB" id="G0MG45"/>
<protein>
    <submittedName>
        <fullName evidence="1">Uncharacterized protein</fullName>
    </submittedName>
</protein>
<reference evidence="2" key="1">
    <citation type="submission" date="2011-07" db="EMBL/GenBank/DDBJ databases">
        <authorList>
            <consortium name="Caenorhabditis brenneri Sequencing and Analysis Consortium"/>
            <person name="Wilson R.K."/>
        </authorList>
    </citation>
    <scope>NUCLEOTIDE SEQUENCE [LARGE SCALE GENOMIC DNA]</scope>
    <source>
        <strain evidence="2">PB2801</strain>
    </source>
</reference>
<sequence length="166" mass="19597">MVDKQKENYKHVKAPTHEEQARCVEQSEICLTKCLIDAHFVRMAKEVRELQNSYEDLNMDQRKERLLKINGHLQEILKERPVLTSSDYDAMDYHTLISRKYKFWSQMDQIKQLDPSVNFYFADVVIDGQEVNDEKKTEEKKSEKSCWEKLKGASAELVKKIVKKAK</sequence>
<name>G0MG45_CAEBE</name>
<evidence type="ECO:0000313" key="2">
    <source>
        <dbReference type="Proteomes" id="UP000008068"/>
    </source>
</evidence>
<organism evidence="2">
    <name type="scientific">Caenorhabditis brenneri</name>
    <name type="common">Nematode worm</name>
    <dbReference type="NCBI Taxonomy" id="135651"/>
    <lineage>
        <taxon>Eukaryota</taxon>
        <taxon>Metazoa</taxon>
        <taxon>Ecdysozoa</taxon>
        <taxon>Nematoda</taxon>
        <taxon>Chromadorea</taxon>
        <taxon>Rhabditida</taxon>
        <taxon>Rhabditina</taxon>
        <taxon>Rhabditomorpha</taxon>
        <taxon>Rhabditoidea</taxon>
        <taxon>Rhabditidae</taxon>
        <taxon>Peloderinae</taxon>
        <taxon>Caenorhabditis</taxon>
    </lineage>
</organism>
<dbReference type="InParanoid" id="G0MG45"/>
<keyword evidence="2" id="KW-1185">Reference proteome</keyword>
<proteinExistence type="predicted"/>
<evidence type="ECO:0000313" key="1">
    <source>
        <dbReference type="EMBL" id="EGT56687.1"/>
    </source>
</evidence>
<accession>G0MG45</accession>
<gene>
    <name evidence="1" type="ORF">CAEBREN_16831</name>
</gene>
<dbReference type="HOGENOM" id="CLU_1604199_0_0_1"/>
<dbReference type="EMBL" id="GL379793">
    <property type="protein sequence ID" value="EGT56687.1"/>
    <property type="molecule type" value="Genomic_DNA"/>
</dbReference>
<dbReference type="Proteomes" id="UP000008068">
    <property type="component" value="Unassembled WGS sequence"/>
</dbReference>